<dbReference type="GO" id="GO:0005634">
    <property type="term" value="C:nucleus"/>
    <property type="evidence" value="ECO:0007669"/>
    <property type="project" value="TreeGrafter"/>
</dbReference>
<accession>A0A6J2Y455</accession>
<dbReference type="GO" id="GO:0005737">
    <property type="term" value="C:cytoplasm"/>
    <property type="evidence" value="ECO:0007669"/>
    <property type="project" value="TreeGrafter"/>
</dbReference>
<dbReference type="InterPro" id="IPR003347">
    <property type="entry name" value="JmjC_dom"/>
</dbReference>
<reference evidence="3" key="1">
    <citation type="submission" date="2025-08" db="UniProtKB">
        <authorList>
            <consortium name="RefSeq"/>
        </authorList>
    </citation>
    <scope>IDENTIFICATION</scope>
    <source>
        <tissue evidence="3">Gonads</tissue>
    </source>
</reference>
<dbReference type="GeneID" id="115883550"/>
<dbReference type="Gene3D" id="1.10.287.1010">
    <property type="entry name" value="Clavaminate synthase-like"/>
    <property type="match status" value="1"/>
</dbReference>
<dbReference type="Proteomes" id="UP000504635">
    <property type="component" value="Unplaced"/>
</dbReference>
<dbReference type="InterPro" id="IPR027452">
    <property type="entry name" value="FIH-1_dom_II"/>
</dbReference>
<dbReference type="GO" id="GO:0071532">
    <property type="term" value="F:ankyrin repeat binding"/>
    <property type="evidence" value="ECO:0007669"/>
    <property type="project" value="TreeGrafter"/>
</dbReference>
<dbReference type="InterPro" id="IPR014710">
    <property type="entry name" value="RmlC-like_jellyroll"/>
</dbReference>
<dbReference type="GO" id="GO:0036140">
    <property type="term" value="F:[protein]-asparagine 3-dioxygenase activity"/>
    <property type="evidence" value="ECO:0007669"/>
    <property type="project" value="TreeGrafter"/>
</dbReference>
<evidence type="ECO:0000313" key="2">
    <source>
        <dbReference type="Proteomes" id="UP000504635"/>
    </source>
</evidence>
<dbReference type="PROSITE" id="PS51184">
    <property type="entry name" value="JMJC"/>
    <property type="match status" value="1"/>
</dbReference>
<dbReference type="PANTHER" id="PTHR12461:SF105">
    <property type="entry name" value="HYPOXIA-INDUCIBLE FACTOR 1-ALPHA INHIBITOR"/>
    <property type="match status" value="1"/>
</dbReference>
<dbReference type="SUPFAM" id="SSF51197">
    <property type="entry name" value="Clavaminate synthase-like"/>
    <property type="match status" value="1"/>
</dbReference>
<dbReference type="PANTHER" id="PTHR12461">
    <property type="entry name" value="HYPOXIA-INDUCIBLE FACTOR 1 ALPHA INHIBITOR-RELATED"/>
    <property type="match status" value="1"/>
</dbReference>
<sequence>MCEEKQWNSTQLRRYDLELEQIPRLYYTDPKIDELISLNKPVVITGSNIIKTAKANWTPEYLEQNIGNAGHTVMLSKTHKFKYFDESKVLNKNNPHGIEFTPPTRKTKMKIGEFMRKLREWKPGNDRLYLQQPLNNTIGDLLVRDFINFDWEYINNKQSKHNWGPLTSNLILISQEGNVTPCHYDEQQNFFGQAYGYKRCILFPPSDFECLYPHPVYHPHDRQSMVDFDKPDYTRFPRFKFAKGYETVVEPGDVLYIPIYWWHHIESLMRGGPTISVNFWYKVGPTSLEYPLKDHQKVSITRNVEKMLLEVLQDPKEVGPLLRSMVLGRYTE</sequence>
<dbReference type="FunFam" id="2.60.120.10:FF:000042">
    <property type="entry name" value="Hypoxia-inducible factor 1-alpha inhibitor"/>
    <property type="match status" value="1"/>
</dbReference>
<keyword evidence="2" id="KW-1185">Reference proteome</keyword>
<dbReference type="RefSeq" id="XP_030757775.1">
    <property type="nucleotide sequence ID" value="XM_030901915.1"/>
</dbReference>
<dbReference type="SMART" id="SM00558">
    <property type="entry name" value="JmjC"/>
    <property type="match status" value="1"/>
</dbReference>
<protein>
    <submittedName>
        <fullName evidence="3">Hypoxia-inducible factor 1-alpha inhibitor-like</fullName>
    </submittedName>
</protein>
<dbReference type="InterPro" id="IPR041667">
    <property type="entry name" value="Cupin_8"/>
</dbReference>
<dbReference type="GO" id="GO:0036139">
    <property type="term" value="F:peptidyl-histidine dioxygenase activity"/>
    <property type="evidence" value="ECO:0007669"/>
    <property type="project" value="TreeGrafter"/>
</dbReference>
<feature type="domain" description="JmjC" evidence="1">
    <location>
        <begin position="121"/>
        <end position="296"/>
    </location>
</feature>
<dbReference type="OrthoDB" id="47172at2759"/>
<proteinExistence type="predicted"/>
<gene>
    <name evidence="3" type="primary">LOC115883550</name>
</gene>
<organism evidence="2 3">
    <name type="scientific">Sitophilus oryzae</name>
    <name type="common">Rice weevil</name>
    <name type="synonym">Curculio oryzae</name>
    <dbReference type="NCBI Taxonomy" id="7048"/>
    <lineage>
        <taxon>Eukaryota</taxon>
        <taxon>Metazoa</taxon>
        <taxon>Ecdysozoa</taxon>
        <taxon>Arthropoda</taxon>
        <taxon>Hexapoda</taxon>
        <taxon>Insecta</taxon>
        <taxon>Pterygota</taxon>
        <taxon>Neoptera</taxon>
        <taxon>Endopterygota</taxon>
        <taxon>Coleoptera</taxon>
        <taxon>Polyphaga</taxon>
        <taxon>Cucujiformia</taxon>
        <taxon>Curculionidae</taxon>
        <taxon>Dryophthorinae</taxon>
        <taxon>Sitophilus</taxon>
    </lineage>
</organism>
<dbReference type="Pfam" id="PF13621">
    <property type="entry name" value="Cupin_8"/>
    <property type="match status" value="1"/>
</dbReference>
<evidence type="ECO:0000259" key="1">
    <source>
        <dbReference type="PROSITE" id="PS51184"/>
    </source>
</evidence>
<dbReference type="KEGG" id="soy:115883550"/>
<dbReference type="GO" id="GO:0045746">
    <property type="term" value="P:negative regulation of Notch signaling pathway"/>
    <property type="evidence" value="ECO:0007669"/>
    <property type="project" value="TreeGrafter"/>
</dbReference>
<name>A0A6J2Y455_SITOR</name>
<dbReference type="Gene3D" id="2.60.120.10">
    <property type="entry name" value="Jelly Rolls"/>
    <property type="match status" value="1"/>
</dbReference>
<evidence type="ECO:0000313" key="3">
    <source>
        <dbReference type="RefSeq" id="XP_030757775.1"/>
    </source>
</evidence>
<dbReference type="AlphaFoldDB" id="A0A6J2Y455"/>
<dbReference type="InParanoid" id="A0A6J2Y455"/>